<dbReference type="InterPro" id="IPR011108">
    <property type="entry name" value="RMMBL"/>
</dbReference>
<reference evidence="4 5" key="1">
    <citation type="journal article" date="2016" name="Nat. Commun.">
        <title>Thousands of microbial genomes shed light on interconnected biogeochemical processes in an aquifer system.</title>
        <authorList>
            <person name="Anantharaman K."/>
            <person name="Brown C.T."/>
            <person name="Hug L.A."/>
            <person name="Sharon I."/>
            <person name="Castelle C.J."/>
            <person name="Probst A.J."/>
            <person name="Thomas B.C."/>
            <person name="Singh A."/>
            <person name="Wilkins M.J."/>
            <person name="Karaoz U."/>
            <person name="Brodie E.L."/>
            <person name="Williams K.H."/>
            <person name="Hubbard S.S."/>
            <person name="Banfield J.F."/>
        </authorList>
    </citation>
    <scope>NUCLEOTIDE SEQUENCE [LARGE SCALE GENOMIC DNA]</scope>
</reference>
<dbReference type="InterPro" id="IPR022712">
    <property type="entry name" value="Beta_Casp"/>
</dbReference>
<evidence type="ECO:0000313" key="4">
    <source>
        <dbReference type="EMBL" id="OGI97434.1"/>
    </source>
</evidence>
<dbReference type="InterPro" id="IPR036866">
    <property type="entry name" value="RibonucZ/Hydroxyglut_hydro"/>
</dbReference>
<proteinExistence type="predicted"/>
<dbReference type="Gene3D" id="3.60.15.10">
    <property type="entry name" value="Ribonuclease Z/Hydroxyacylglutathione hydrolase-like"/>
    <property type="match status" value="1"/>
</dbReference>
<dbReference type="Proteomes" id="UP000177195">
    <property type="component" value="Unassembled WGS sequence"/>
</dbReference>
<dbReference type="Pfam" id="PF10996">
    <property type="entry name" value="Beta-Casp"/>
    <property type="match status" value="1"/>
</dbReference>
<gene>
    <name evidence="4" type="ORF">A3I25_01600</name>
</gene>
<evidence type="ECO:0000259" key="3">
    <source>
        <dbReference type="SMART" id="SM01027"/>
    </source>
</evidence>
<feature type="domain" description="Beta-Casp" evidence="3">
    <location>
        <begin position="241"/>
        <end position="366"/>
    </location>
</feature>
<dbReference type="Pfam" id="PF16661">
    <property type="entry name" value="Lactamase_B_6"/>
    <property type="match status" value="1"/>
</dbReference>
<dbReference type="InterPro" id="IPR050698">
    <property type="entry name" value="MBL"/>
</dbReference>
<organism evidence="4 5">
    <name type="scientific">Candidatus Nomurabacteria bacterium RIFCSPLOWO2_02_FULL_42_17</name>
    <dbReference type="NCBI Taxonomy" id="1801789"/>
    <lineage>
        <taxon>Bacteria</taxon>
        <taxon>Candidatus Nomuraibacteriota</taxon>
    </lineage>
</organism>
<dbReference type="GO" id="GO:0004521">
    <property type="term" value="F:RNA endonuclease activity"/>
    <property type="evidence" value="ECO:0007669"/>
    <property type="project" value="TreeGrafter"/>
</dbReference>
<dbReference type="SUPFAM" id="SSF56281">
    <property type="entry name" value="Metallo-hydrolase/oxidoreductase"/>
    <property type="match status" value="1"/>
</dbReference>
<evidence type="ECO:0000256" key="1">
    <source>
        <dbReference type="ARBA" id="ARBA00022801"/>
    </source>
</evidence>
<accession>A0A1F6XTI5</accession>
<dbReference type="PANTHER" id="PTHR11203">
    <property type="entry name" value="CLEAVAGE AND POLYADENYLATION SPECIFICITY FACTOR FAMILY MEMBER"/>
    <property type="match status" value="1"/>
</dbReference>
<dbReference type="GO" id="GO:0016787">
    <property type="term" value="F:hydrolase activity"/>
    <property type="evidence" value="ECO:0007669"/>
    <property type="project" value="UniProtKB-KW"/>
</dbReference>
<keyword evidence="1" id="KW-0378">Hydrolase</keyword>
<evidence type="ECO:0000259" key="2">
    <source>
        <dbReference type="SMART" id="SM00849"/>
    </source>
</evidence>
<feature type="domain" description="Metallo-beta-lactamase" evidence="2">
    <location>
        <begin position="17"/>
        <end position="236"/>
    </location>
</feature>
<evidence type="ECO:0008006" key="6">
    <source>
        <dbReference type="Google" id="ProtNLM"/>
    </source>
</evidence>
<dbReference type="Gene3D" id="3.40.50.10890">
    <property type="match status" value="1"/>
</dbReference>
<sequence>MPERAKLTFCSGTGVVTGANFLLEIAGLKILIDCGMIQGNKMAEDANWEPFTYDPATINALIVTHGHVDHIGRIPKLVHDGFRGTIYSTHPTKEISEIMLQDTAFILSHDREHDLKKIYNNQIISQALGSWKTFDYHETFSLGEGLKVEFSDAGHILGSATVKIEYRGKTIVFTGDLGNSPSPLLRDTEMVQADYLVTESVYGDRNHDDKDTRRQKLVEIIQDAVKQKGALVIPIFSLERSQELLFEINDLIENNRIPLVPFFLDSPLAIKLTAVFKKYSRYFNERAQKMINSGNDVFMFPGLRVTLETEESKMIVRMPNPKIIIAGSGMSTGGRIIHHEHNHLPDPKSIILLIGYQSMGTLGRKLQEGVKRVRVAGEEVSVRARVAAIDGYSGHKDSDGLLDFIQNMSDRVRKIFVVMGE</sequence>
<dbReference type="SMART" id="SM00849">
    <property type="entry name" value="Lactamase_B"/>
    <property type="match status" value="1"/>
</dbReference>
<dbReference type="AlphaFoldDB" id="A0A1F6XTI5"/>
<name>A0A1F6XTI5_9BACT</name>
<dbReference type="SMART" id="SM01027">
    <property type="entry name" value="Beta-Casp"/>
    <property type="match status" value="1"/>
</dbReference>
<protein>
    <recommendedName>
        <fullName evidence="6">MBL fold hydrolase</fullName>
    </recommendedName>
</protein>
<dbReference type="Pfam" id="PF07521">
    <property type="entry name" value="RMMBL"/>
    <property type="match status" value="1"/>
</dbReference>
<evidence type="ECO:0000313" key="5">
    <source>
        <dbReference type="Proteomes" id="UP000177195"/>
    </source>
</evidence>
<dbReference type="InterPro" id="IPR001279">
    <property type="entry name" value="Metallo-B-lactamas"/>
</dbReference>
<dbReference type="PANTHER" id="PTHR11203:SF37">
    <property type="entry name" value="INTEGRATOR COMPLEX SUBUNIT 11"/>
    <property type="match status" value="1"/>
</dbReference>
<feature type="non-terminal residue" evidence="4">
    <location>
        <position position="421"/>
    </location>
</feature>
<dbReference type="CDD" id="cd16295">
    <property type="entry name" value="TTHA0252-CPSF-like_MBL-fold"/>
    <property type="match status" value="1"/>
</dbReference>
<comment type="caution">
    <text evidence="4">The sequence shown here is derived from an EMBL/GenBank/DDBJ whole genome shotgun (WGS) entry which is preliminary data.</text>
</comment>
<dbReference type="EMBL" id="MFVN01000010">
    <property type="protein sequence ID" value="OGI97434.1"/>
    <property type="molecule type" value="Genomic_DNA"/>
</dbReference>